<comment type="caution">
    <text evidence="1">The sequence shown here is derived from an EMBL/GenBank/DDBJ whole genome shotgun (WGS) entry which is preliminary data.</text>
</comment>
<dbReference type="STRING" id="229535.A0A0M8NWU8"/>
<dbReference type="AlphaFoldDB" id="A0A0M8NWU8"/>
<sequence>MHLITHIYTTYLAHFYSHSKKVLHVWDILTHLTRMFFFFSFSSSPVLKLFSSLKSIFTNTLQFKMSTTTSSTTSSVSPTSTACGGSVWEIPTTDAACAAVISGNMTDVMDDCCKNAKVSKYDNDCGIYCLAQGQDVNKLQSCLTSKSGNYQNVFCNAALNATATATATDSKSTSSGTSTKSSTTSTSTNAAIVNQPISKSGVGLIALLFGSTLMAVIS</sequence>
<evidence type="ECO:0000313" key="1">
    <source>
        <dbReference type="EMBL" id="KOS40996.1"/>
    </source>
</evidence>
<name>A0A0M8NWU8_9EURO</name>
<organism evidence="1 2">
    <name type="scientific">Penicillium nordicum</name>
    <dbReference type="NCBI Taxonomy" id="229535"/>
    <lineage>
        <taxon>Eukaryota</taxon>
        <taxon>Fungi</taxon>
        <taxon>Dikarya</taxon>
        <taxon>Ascomycota</taxon>
        <taxon>Pezizomycotina</taxon>
        <taxon>Eurotiomycetes</taxon>
        <taxon>Eurotiomycetidae</taxon>
        <taxon>Eurotiales</taxon>
        <taxon>Aspergillaceae</taxon>
        <taxon>Penicillium</taxon>
    </lineage>
</organism>
<protein>
    <submittedName>
        <fullName evidence="1">Uncharacterized protein</fullName>
    </submittedName>
</protein>
<gene>
    <name evidence="1" type="ORF">ACN38_g8147</name>
</gene>
<evidence type="ECO:0000313" key="2">
    <source>
        <dbReference type="Proteomes" id="UP000037696"/>
    </source>
</evidence>
<dbReference type="EMBL" id="LHQQ01000145">
    <property type="protein sequence ID" value="KOS40996.1"/>
    <property type="molecule type" value="Genomic_DNA"/>
</dbReference>
<proteinExistence type="predicted"/>
<reference evidence="1 2" key="1">
    <citation type="submission" date="2015-08" db="EMBL/GenBank/DDBJ databases">
        <title>Genome sequencing of Penicillium nordicum.</title>
        <authorList>
            <person name="Nguyen H.D."/>
            <person name="Seifert K.A."/>
        </authorList>
    </citation>
    <scope>NUCLEOTIDE SEQUENCE [LARGE SCALE GENOMIC DNA]</scope>
    <source>
        <strain evidence="1 2">DAOMC 185683</strain>
    </source>
</reference>
<accession>A0A0M8NWU8</accession>
<dbReference type="Proteomes" id="UP000037696">
    <property type="component" value="Unassembled WGS sequence"/>
</dbReference>
<keyword evidence="2" id="KW-1185">Reference proteome</keyword>
<dbReference type="OrthoDB" id="3520229at2759"/>